<dbReference type="SMART" id="SM00052">
    <property type="entry name" value="EAL"/>
    <property type="match status" value="1"/>
</dbReference>
<accession>A0A6I4UYV1</accession>
<dbReference type="InterPro" id="IPR035965">
    <property type="entry name" value="PAS-like_dom_sf"/>
</dbReference>
<keyword evidence="6" id="KW-1185">Reference proteome</keyword>
<dbReference type="SUPFAM" id="SSF141868">
    <property type="entry name" value="EAL domain-like"/>
    <property type="match status" value="1"/>
</dbReference>
<dbReference type="PANTHER" id="PTHR44757:SF2">
    <property type="entry name" value="BIOFILM ARCHITECTURE MAINTENANCE PROTEIN MBAA"/>
    <property type="match status" value="1"/>
</dbReference>
<dbReference type="InterPro" id="IPR001610">
    <property type="entry name" value="PAC"/>
</dbReference>
<dbReference type="SUPFAM" id="SSF55785">
    <property type="entry name" value="PYP-like sensor domain (PAS domain)"/>
    <property type="match status" value="5"/>
</dbReference>
<dbReference type="SMART" id="SM00267">
    <property type="entry name" value="GGDEF"/>
    <property type="match status" value="1"/>
</dbReference>
<dbReference type="Proteomes" id="UP000469159">
    <property type="component" value="Unassembled WGS sequence"/>
</dbReference>
<feature type="domain" description="PAS" evidence="1">
    <location>
        <begin position="135"/>
        <end position="204"/>
    </location>
</feature>
<dbReference type="Pfam" id="PF08447">
    <property type="entry name" value="PAS_3"/>
    <property type="match status" value="3"/>
</dbReference>
<dbReference type="Gene3D" id="3.30.70.270">
    <property type="match status" value="1"/>
</dbReference>
<dbReference type="Gene3D" id="3.30.450.20">
    <property type="entry name" value="PAS domain"/>
    <property type="match status" value="5"/>
</dbReference>
<feature type="domain" description="PAC" evidence="2">
    <location>
        <begin position="207"/>
        <end position="259"/>
    </location>
</feature>
<dbReference type="InterPro" id="IPR000014">
    <property type="entry name" value="PAS"/>
</dbReference>
<dbReference type="NCBIfam" id="TIGR00229">
    <property type="entry name" value="sensory_box"/>
    <property type="match status" value="4"/>
</dbReference>
<dbReference type="PANTHER" id="PTHR44757">
    <property type="entry name" value="DIGUANYLATE CYCLASE DGCP"/>
    <property type="match status" value="1"/>
</dbReference>
<dbReference type="CDD" id="cd01948">
    <property type="entry name" value="EAL"/>
    <property type="match status" value="1"/>
</dbReference>
<evidence type="ECO:0000259" key="4">
    <source>
        <dbReference type="PROSITE" id="PS50887"/>
    </source>
</evidence>
<dbReference type="NCBIfam" id="TIGR00254">
    <property type="entry name" value="GGDEF"/>
    <property type="match status" value="1"/>
</dbReference>
<proteinExistence type="predicted"/>
<dbReference type="SUPFAM" id="SSF55073">
    <property type="entry name" value="Nucleotide cyclase"/>
    <property type="match status" value="1"/>
</dbReference>
<feature type="domain" description="PAC" evidence="2">
    <location>
        <begin position="337"/>
        <end position="389"/>
    </location>
</feature>
<feature type="domain" description="PAS" evidence="1">
    <location>
        <begin position="260"/>
        <end position="334"/>
    </location>
</feature>
<gene>
    <name evidence="5" type="ORF">GRI75_10530</name>
</gene>
<dbReference type="InterPro" id="IPR013656">
    <property type="entry name" value="PAS_4"/>
</dbReference>
<evidence type="ECO:0000259" key="2">
    <source>
        <dbReference type="PROSITE" id="PS50113"/>
    </source>
</evidence>
<dbReference type="InterPro" id="IPR029787">
    <property type="entry name" value="Nucleotide_cyclase"/>
</dbReference>
<dbReference type="PROSITE" id="PS50887">
    <property type="entry name" value="GGDEF"/>
    <property type="match status" value="1"/>
</dbReference>
<dbReference type="AlphaFoldDB" id="A0A6I4UYV1"/>
<feature type="domain" description="GGDEF" evidence="4">
    <location>
        <begin position="799"/>
        <end position="932"/>
    </location>
</feature>
<dbReference type="InterPro" id="IPR013655">
    <property type="entry name" value="PAS_fold_3"/>
</dbReference>
<comment type="caution">
    <text evidence="5">The sequence shown here is derived from an EMBL/GenBank/DDBJ whole genome shotgun (WGS) entry which is preliminary data.</text>
</comment>
<feature type="domain" description="PAC" evidence="2">
    <location>
        <begin position="710"/>
        <end position="767"/>
    </location>
</feature>
<evidence type="ECO:0000259" key="1">
    <source>
        <dbReference type="PROSITE" id="PS50112"/>
    </source>
</evidence>
<dbReference type="CDD" id="cd00130">
    <property type="entry name" value="PAS"/>
    <property type="match status" value="4"/>
</dbReference>
<dbReference type="InterPro" id="IPR000160">
    <property type="entry name" value="GGDEF_dom"/>
</dbReference>
<dbReference type="InterPro" id="IPR043128">
    <property type="entry name" value="Rev_trsase/Diguanyl_cyclase"/>
</dbReference>
<dbReference type="InterPro" id="IPR035919">
    <property type="entry name" value="EAL_sf"/>
</dbReference>
<dbReference type="SMART" id="SM00086">
    <property type="entry name" value="PAC"/>
    <property type="match status" value="5"/>
</dbReference>
<dbReference type="Pfam" id="PF00563">
    <property type="entry name" value="EAL"/>
    <property type="match status" value="1"/>
</dbReference>
<feature type="domain" description="PAC" evidence="2">
    <location>
        <begin position="463"/>
        <end position="515"/>
    </location>
</feature>
<feature type="domain" description="PAS" evidence="1">
    <location>
        <begin position="516"/>
        <end position="571"/>
    </location>
</feature>
<dbReference type="PROSITE" id="PS50112">
    <property type="entry name" value="PAS"/>
    <property type="match status" value="3"/>
</dbReference>
<evidence type="ECO:0000313" key="6">
    <source>
        <dbReference type="Proteomes" id="UP000469159"/>
    </source>
</evidence>
<dbReference type="Gene3D" id="2.10.70.100">
    <property type="match status" value="1"/>
</dbReference>
<sequence length="1202" mass="133133">MLGRKATGRIRLSLSRYYRTLKRRTLQRCCRCCCSGGASPRSRRANYPMETAVTSHEHRRDLASAASSYPSRSTLLARDPQLGRFTPSREGIPSLSLSNELTREISNMSSVLSVATIWGGGVAAADAEVEAPILSPAFLSSALSGAGVGTWQVDMRSGLLAWDATTSIIFGLDPVAITCGAVLPVHPEDQALLRDRLKESLRSTGGLDVIFRGLRADGSVIWLHALGRPLLELSGQSRYIAGTLADVTERRQAADALLESERQLRSVFDNLPGVAYRCELTPPWQMDFINEAVSELTGYEPEEFLSGRLSWESLVEPEDRPLITEKVAQAVSAGSSFELRYRIRGKSEEARWVHERGAVVYSAAGDPLFLEGIIGDIHDQVAAEKKVEETEGRLRFVAKATQDTIWDWDLAADEVRRDAGLTSSDLAMAKSEKGSWLDRVHPDDLARVTAELQRVVAGEADRFVSEYRFLKPDGSYADVLDRGYLIRDDRRQPTRMVGAMLDNTERNASVRALRDREARLQKVFGQALVGIIETDPDGLIRLVNPKFCEILGRRSSELKGRSIAEFTHVDEVTWKLPLSRRKAAAKKPFQKEMRYVRADGEVVWCNVSVSFVISDTGEVESSIILAEDITAKKATTAALRESEMLYQSVLEASADCIKIIDLKGRLQFINMPGVRALELDNPDELTGRHWGELWPPRCRDMIKAALASAREGESVRVDGYCPTARGTAKWWDVSVTPMRNDAGDVIRILAISRDITTQRQTSDQLRWTSEHDSLTELPNRRAFEARLQTAAIRAMECGDDVALLLIDLDHFKHVNDALGHAAGDHLLRVLAQRLRGIVRASDFVARLGGDEFAIIIEGADAGSNLLATGQSILERLRKPVRFEGRLISPAASVGGAVFPADATTANELFKNADIALYALKESGRGGLQRFHGQMREQAQLISSQLSLARASISERSVEPYYQPKVELATGRIVGLEALLRWRHPSRGMQLPSTVAEAFNDYELASKIGDLMQRRVLRDLRGWLDQKIPVGFVAVNASPAEFMRDDFADRLLLKIDEFGVPPGMVEVEVTEHVFYERGPDYVGRALQQLNAAGLRIALDDFGTGYSSLSHIRDYPVDVLKIDRSFVARMTHDAEARAIVSAVVKLAESLKIDVVAEGVETEDQREALLQENCRFAQGYYFGRAMEAGEVSRLIAAVPQPRRVA</sequence>
<dbReference type="Pfam" id="PF08448">
    <property type="entry name" value="PAS_4"/>
    <property type="match status" value="1"/>
</dbReference>
<dbReference type="Gene3D" id="3.20.20.450">
    <property type="entry name" value="EAL domain"/>
    <property type="match status" value="1"/>
</dbReference>
<dbReference type="PROSITE" id="PS50883">
    <property type="entry name" value="EAL"/>
    <property type="match status" value="1"/>
</dbReference>
<evidence type="ECO:0000259" key="3">
    <source>
        <dbReference type="PROSITE" id="PS50883"/>
    </source>
</evidence>
<protein>
    <submittedName>
        <fullName evidence="5">PAS domain-containing protein</fullName>
    </submittedName>
</protein>
<dbReference type="Pfam" id="PF13426">
    <property type="entry name" value="PAS_9"/>
    <property type="match status" value="1"/>
</dbReference>
<feature type="domain" description="EAL" evidence="3">
    <location>
        <begin position="941"/>
        <end position="1196"/>
    </location>
</feature>
<dbReference type="InterPro" id="IPR000700">
    <property type="entry name" value="PAS-assoc_C"/>
</dbReference>
<dbReference type="PROSITE" id="PS50113">
    <property type="entry name" value="PAC"/>
    <property type="match status" value="5"/>
</dbReference>
<feature type="domain" description="PAC" evidence="2">
    <location>
        <begin position="589"/>
        <end position="641"/>
    </location>
</feature>
<organism evidence="5 6">
    <name type="scientific">Croceibacterium soli</name>
    <dbReference type="NCBI Taxonomy" id="1739690"/>
    <lineage>
        <taxon>Bacteria</taxon>
        <taxon>Pseudomonadati</taxon>
        <taxon>Pseudomonadota</taxon>
        <taxon>Alphaproteobacteria</taxon>
        <taxon>Sphingomonadales</taxon>
        <taxon>Erythrobacteraceae</taxon>
        <taxon>Croceibacterium</taxon>
    </lineage>
</organism>
<dbReference type="Pfam" id="PF00990">
    <property type="entry name" value="GGDEF"/>
    <property type="match status" value="1"/>
</dbReference>
<dbReference type="SMART" id="SM00091">
    <property type="entry name" value="PAS"/>
    <property type="match status" value="5"/>
</dbReference>
<reference evidence="5 6" key="1">
    <citation type="submission" date="2019-12" db="EMBL/GenBank/DDBJ databases">
        <title>Genomic-based taxomic classification of the family Erythrobacteraceae.</title>
        <authorList>
            <person name="Xu L."/>
        </authorList>
    </citation>
    <scope>NUCLEOTIDE SEQUENCE [LARGE SCALE GENOMIC DNA]</scope>
    <source>
        <strain evidence="5 6">MCCC 1K02066</strain>
    </source>
</reference>
<dbReference type="InterPro" id="IPR052155">
    <property type="entry name" value="Biofilm_reg_signaling"/>
</dbReference>
<evidence type="ECO:0000313" key="5">
    <source>
        <dbReference type="EMBL" id="MXP42075.1"/>
    </source>
</evidence>
<dbReference type="CDD" id="cd01949">
    <property type="entry name" value="GGDEF"/>
    <property type="match status" value="1"/>
</dbReference>
<dbReference type="InterPro" id="IPR001633">
    <property type="entry name" value="EAL_dom"/>
</dbReference>
<dbReference type="EMBL" id="WTYK01000005">
    <property type="protein sequence ID" value="MXP42075.1"/>
    <property type="molecule type" value="Genomic_DNA"/>
</dbReference>
<name>A0A6I4UYV1_9SPHN</name>